<evidence type="ECO:0000313" key="3">
    <source>
        <dbReference type="Proteomes" id="UP000550729"/>
    </source>
</evidence>
<proteinExistence type="predicted"/>
<dbReference type="EMBL" id="JABBNB010000052">
    <property type="protein sequence ID" value="NMO05127.1"/>
    <property type="molecule type" value="Genomic_DNA"/>
</dbReference>
<dbReference type="Pfam" id="PF19502">
    <property type="entry name" value="DUF6036"/>
    <property type="match status" value="1"/>
</dbReference>
<dbReference type="AlphaFoldDB" id="A0A848L3L9"/>
<dbReference type="InterPro" id="IPR045792">
    <property type="entry name" value="DUF6036"/>
</dbReference>
<reference evidence="2 3" key="1">
    <citation type="submission" date="2020-04" db="EMBL/GenBank/DDBJ databases">
        <title>Gordonia sp. nov. TBRC 11910.</title>
        <authorList>
            <person name="Suriyachadkun C."/>
        </authorList>
    </citation>
    <scope>NUCLEOTIDE SEQUENCE [LARGE SCALE GENOMIC DNA]</scope>
    <source>
        <strain evidence="2 3">TBRC 11910</strain>
    </source>
</reference>
<dbReference type="RefSeq" id="WP_170197633.1">
    <property type="nucleotide sequence ID" value="NZ_JABBNB010000052.1"/>
</dbReference>
<protein>
    <recommendedName>
        <fullName evidence="1">DUF6036 domain-containing protein</fullName>
    </recommendedName>
</protein>
<sequence length="290" mass="31604">MHQLTREQLVMLLTEVSEYLEDKGVHGELYVVGGAAMALAFDARRITSDVDAVFAPTAVIREAARHVAGTHPDLLADEDWLNDAAKGLIPPGPAPEYQVALDLPGLRVVVPPPDYLLASKVYASRVDRDGDDIEFLANLLGITTSEEVLDVVTRYYPQQRLLPKCSVHPTAVRPASIMSAPAELAATLTELSEPEYVRFVAQWLPHASQLDDEPPMTGNDVVDAIVAAAAGYVSLKRRGAEPRWTARPTRFLHRSWHPGPAGMFAYSRVHAPASFVVRGIVVEEGSLQSV</sequence>
<evidence type="ECO:0000313" key="2">
    <source>
        <dbReference type="EMBL" id="NMO05127.1"/>
    </source>
</evidence>
<feature type="domain" description="DUF6036" evidence="1">
    <location>
        <begin position="8"/>
        <end position="134"/>
    </location>
</feature>
<gene>
    <name evidence="2" type="ORF">HH308_28310</name>
</gene>
<dbReference type="Proteomes" id="UP000550729">
    <property type="component" value="Unassembled WGS sequence"/>
</dbReference>
<organism evidence="2 3">
    <name type="scientific">Gordonia asplenii</name>
    <dbReference type="NCBI Taxonomy" id="2725283"/>
    <lineage>
        <taxon>Bacteria</taxon>
        <taxon>Bacillati</taxon>
        <taxon>Actinomycetota</taxon>
        <taxon>Actinomycetes</taxon>
        <taxon>Mycobacteriales</taxon>
        <taxon>Gordoniaceae</taxon>
        <taxon>Gordonia</taxon>
    </lineage>
</organism>
<name>A0A848L3L9_9ACTN</name>
<comment type="caution">
    <text evidence="2">The sequence shown here is derived from an EMBL/GenBank/DDBJ whole genome shotgun (WGS) entry which is preliminary data.</text>
</comment>
<keyword evidence="3" id="KW-1185">Reference proteome</keyword>
<evidence type="ECO:0000259" key="1">
    <source>
        <dbReference type="Pfam" id="PF19502"/>
    </source>
</evidence>
<accession>A0A848L3L9</accession>